<keyword evidence="6 9" id="KW-0028">Amino-acid biosynthesis</keyword>
<dbReference type="GO" id="GO:0005737">
    <property type="term" value="C:cytoplasm"/>
    <property type="evidence" value="ECO:0007669"/>
    <property type="project" value="UniProtKB-SubCell"/>
</dbReference>
<dbReference type="EMBL" id="UHFF01000002">
    <property type="protein sequence ID" value="SUN49432.1"/>
    <property type="molecule type" value="Genomic_DNA"/>
</dbReference>
<evidence type="ECO:0000259" key="11">
    <source>
        <dbReference type="Pfam" id="PF14748"/>
    </source>
</evidence>
<dbReference type="GO" id="GO:0055129">
    <property type="term" value="P:L-proline biosynthetic process"/>
    <property type="evidence" value="ECO:0007669"/>
    <property type="project" value="UniProtKB-UniRule"/>
</dbReference>
<dbReference type="SUPFAM" id="SSF51735">
    <property type="entry name" value="NAD(P)-binding Rossmann-fold domains"/>
    <property type="match status" value="1"/>
</dbReference>
<dbReference type="NCBIfam" id="TIGR00112">
    <property type="entry name" value="proC"/>
    <property type="match status" value="1"/>
</dbReference>
<evidence type="ECO:0000256" key="3">
    <source>
        <dbReference type="ARBA" id="ARBA00022857"/>
    </source>
</evidence>
<dbReference type="EC" id="1.5.1.2" evidence="6 7"/>
<keyword evidence="3 6" id="KW-0521">NADP</keyword>
<evidence type="ECO:0000256" key="9">
    <source>
        <dbReference type="RuleBase" id="RU003903"/>
    </source>
</evidence>
<name>A0A380JV66_9STRE</name>
<dbReference type="InterPro" id="IPR036291">
    <property type="entry name" value="NAD(P)-bd_dom_sf"/>
</dbReference>
<dbReference type="RefSeq" id="WP_043031581.1">
    <property type="nucleotide sequence ID" value="NZ_UHFF01000002.1"/>
</dbReference>
<comment type="function">
    <text evidence="5 6">Catalyzes the reduction of 1-pyrroline-5-carboxylate (PCA) to L-proline.</text>
</comment>
<dbReference type="InterPro" id="IPR000304">
    <property type="entry name" value="Pyrroline-COOH_reductase"/>
</dbReference>
<dbReference type="AlphaFoldDB" id="A0A380JV66"/>
<dbReference type="PROSITE" id="PS00521">
    <property type="entry name" value="P5CR"/>
    <property type="match status" value="1"/>
</dbReference>
<dbReference type="InterPro" id="IPR028939">
    <property type="entry name" value="P5C_Rdtase_cat_N"/>
</dbReference>
<comment type="catalytic activity">
    <reaction evidence="6">
        <text>L-proline + NAD(+) = (S)-1-pyrroline-5-carboxylate + NADH + 2 H(+)</text>
        <dbReference type="Rhea" id="RHEA:14105"/>
        <dbReference type="ChEBI" id="CHEBI:15378"/>
        <dbReference type="ChEBI" id="CHEBI:17388"/>
        <dbReference type="ChEBI" id="CHEBI:57540"/>
        <dbReference type="ChEBI" id="CHEBI:57945"/>
        <dbReference type="ChEBI" id="CHEBI:60039"/>
        <dbReference type="EC" id="1.5.1.2"/>
    </reaction>
</comment>
<evidence type="ECO:0000256" key="5">
    <source>
        <dbReference type="ARBA" id="ARBA00058118"/>
    </source>
</evidence>
<dbReference type="HAMAP" id="MF_01925">
    <property type="entry name" value="P5C_reductase"/>
    <property type="match status" value="1"/>
</dbReference>
<dbReference type="SUPFAM" id="SSF48179">
    <property type="entry name" value="6-phosphogluconate dehydrogenase C-terminal domain-like"/>
    <property type="match status" value="1"/>
</dbReference>
<evidence type="ECO:0000256" key="4">
    <source>
        <dbReference type="ARBA" id="ARBA00023002"/>
    </source>
</evidence>
<evidence type="ECO:0000313" key="13">
    <source>
        <dbReference type="Proteomes" id="UP000254461"/>
    </source>
</evidence>
<accession>A0A380JV66</accession>
<dbReference type="FunFam" id="1.10.3730.10:FF:000001">
    <property type="entry name" value="Pyrroline-5-carboxylate reductase"/>
    <property type="match status" value="1"/>
</dbReference>
<evidence type="ECO:0000256" key="6">
    <source>
        <dbReference type="HAMAP-Rule" id="MF_01925"/>
    </source>
</evidence>
<dbReference type="PIRSF" id="PIRSF000193">
    <property type="entry name" value="Pyrrol-5-carb_rd"/>
    <property type="match status" value="1"/>
</dbReference>
<dbReference type="Pfam" id="PF14748">
    <property type="entry name" value="P5CR_dimer"/>
    <property type="match status" value="1"/>
</dbReference>
<keyword evidence="2 6" id="KW-0641">Proline biosynthesis</keyword>
<protein>
    <recommendedName>
        <fullName evidence="6 7">Pyrroline-5-carboxylate reductase</fullName>
        <shortName evidence="6">P5C reductase</shortName>
        <shortName evidence="6">P5CR</shortName>
        <ecNumber evidence="6 7">1.5.1.2</ecNumber>
    </recommendedName>
    <alternativeName>
        <fullName evidence="6">PCA reductase</fullName>
    </alternativeName>
</protein>
<dbReference type="UniPathway" id="UPA00098">
    <property type="reaction ID" value="UER00361"/>
</dbReference>
<keyword evidence="6" id="KW-0963">Cytoplasm</keyword>
<dbReference type="PANTHER" id="PTHR11645">
    <property type="entry name" value="PYRROLINE-5-CARBOXYLATE REDUCTASE"/>
    <property type="match status" value="1"/>
</dbReference>
<dbReference type="Pfam" id="PF03807">
    <property type="entry name" value="F420_oxidored"/>
    <property type="match status" value="1"/>
</dbReference>
<gene>
    <name evidence="6 12" type="primary">proC</name>
    <name evidence="12" type="ORF">NCTC12092_01884</name>
</gene>
<evidence type="ECO:0000256" key="8">
    <source>
        <dbReference type="PIRSR" id="PIRSR000193-1"/>
    </source>
</evidence>
<sequence length="257" mass="27413">MKIGFIGVGKMATAIIQGLTHTPHELIISGSSLARSKEIAGQLHLSYAQSHQELIDQVDFIILGIKPQLFETVLSPLQFKQPIMSMAAGISLDRLAQLTSSHLPLLRIMPNMNAQILQSTTALTGNDLVTADLLATAKELTNSFGTTFEIAEKDFDTFTALAGSSPAYLYLFIEAMAKAGVKNGLPKDKALSIVSQTVLASAKNLLVSTDSPHDLIDKICSPGGTTIAGLMDFERTGLTHSVCSAIDTTIKKAKDLS</sequence>
<evidence type="ECO:0000256" key="1">
    <source>
        <dbReference type="ARBA" id="ARBA00005525"/>
    </source>
</evidence>
<comment type="subcellular location">
    <subcellularLocation>
        <location evidence="6">Cytoplasm</location>
    </subcellularLocation>
</comment>
<dbReference type="Gene3D" id="1.10.3730.10">
    <property type="entry name" value="ProC C-terminal domain-like"/>
    <property type="match status" value="1"/>
</dbReference>
<dbReference type="GeneID" id="83705750"/>
<dbReference type="InterPro" id="IPR029036">
    <property type="entry name" value="P5CR_dimer"/>
</dbReference>
<dbReference type="GO" id="GO:0004735">
    <property type="term" value="F:pyrroline-5-carboxylate reductase activity"/>
    <property type="evidence" value="ECO:0007669"/>
    <property type="project" value="UniProtKB-UniRule"/>
</dbReference>
<evidence type="ECO:0000256" key="2">
    <source>
        <dbReference type="ARBA" id="ARBA00022650"/>
    </source>
</evidence>
<feature type="domain" description="Pyrroline-5-carboxylate reductase catalytic N-terminal" evidence="10">
    <location>
        <begin position="2"/>
        <end position="82"/>
    </location>
</feature>
<dbReference type="InterPro" id="IPR008927">
    <property type="entry name" value="6-PGluconate_DH-like_C_sf"/>
</dbReference>
<comment type="similarity">
    <text evidence="1 6 9">Belongs to the pyrroline-5-carboxylate reductase family.</text>
</comment>
<dbReference type="Gene3D" id="3.40.50.720">
    <property type="entry name" value="NAD(P)-binding Rossmann-like Domain"/>
    <property type="match status" value="1"/>
</dbReference>
<comment type="pathway">
    <text evidence="6 9">Amino-acid biosynthesis; L-proline biosynthesis; L-proline from L-glutamate 5-semialdehyde: step 1/1.</text>
</comment>
<organism evidence="12 13">
    <name type="scientific">Streptococcus equi subsp. equi</name>
    <dbReference type="NCBI Taxonomy" id="148942"/>
    <lineage>
        <taxon>Bacteria</taxon>
        <taxon>Bacillati</taxon>
        <taxon>Bacillota</taxon>
        <taxon>Bacilli</taxon>
        <taxon>Lactobacillales</taxon>
        <taxon>Streptococcaceae</taxon>
        <taxon>Streptococcus</taxon>
    </lineage>
</organism>
<dbReference type="PANTHER" id="PTHR11645:SF0">
    <property type="entry name" value="PYRROLINE-5-CARBOXYLATE REDUCTASE 3"/>
    <property type="match status" value="1"/>
</dbReference>
<evidence type="ECO:0000313" key="12">
    <source>
        <dbReference type="EMBL" id="SUN49432.1"/>
    </source>
</evidence>
<reference evidence="12 13" key="1">
    <citation type="submission" date="2018-06" db="EMBL/GenBank/DDBJ databases">
        <authorList>
            <consortium name="Pathogen Informatics"/>
            <person name="Doyle S."/>
        </authorList>
    </citation>
    <scope>NUCLEOTIDE SEQUENCE [LARGE SCALE GENOMIC DNA]</scope>
    <source>
        <strain evidence="12 13">NCTC12092</strain>
    </source>
</reference>
<dbReference type="InterPro" id="IPR053790">
    <property type="entry name" value="P5CR-like_CS"/>
</dbReference>
<feature type="domain" description="Pyrroline-5-carboxylate reductase dimerisation" evidence="11">
    <location>
        <begin position="152"/>
        <end position="256"/>
    </location>
</feature>
<keyword evidence="4 6" id="KW-0560">Oxidoreductase</keyword>
<feature type="binding site" evidence="8">
    <location>
        <begin position="6"/>
        <end position="11"/>
    </location>
    <ligand>
        <name>NADP(+)</name>
        <dbReference type="ChEBI" id="CHEBI:58349"/>
    </ligand>
</feature>
<proteinExistence type="inferred from homology"/>
<comment type="catalytic activity">
    <reaction evidence="6 9">
        <text>L-proline + NADP(+) = (S)-1-pyrroline-5-carboxylate + NADPH + 2 H(+)</text>
        <dbReference type="Rhea" id="RHEA:14109"/>
        <dbReference type="ChEBI" id="CHEBI:15378"/>
        <dbReference type="ChEBI" id="CHEBI:17388"/>
        <dbReference type="ChEBI" id="CHEBI:57783"/>
        <dbReference type="ChEBI" id="CHEBI:58349"/>
        <dbReference type="ChEBI" id="CHEBI:60039"/>
        <dbReference type="EC" id="1.5.1.2"/>
    </reaction>
</comment>
<evidence type="ECO:0000259" key="10">
    <source>
        <dbReference type="Pfam" id="PF03807"/>
    </source>
</evidence>
<dbReference type="Proteomes" id="UP000254461">
    <property type="component" value="Unassembled WGS sequence"/>
</dbReference>
<evidence type="ECO:0000256" key="7">
    <source>
        <dbReference type="NCBIfam" id="TIGR00112"/>
    </source>
</evidence>